<dbReference type="GO" id="GO:0005524">
    <property type="term" value="F:ATP binding"/>
    <property type="evidence" value="ECO:0007669"/>
    <property type="project" value="UniProtKB-KW"/>
</dbReference>
<evidence type="ECO:0000259" key="7">
    <source>
        <dbReference type="PROSITE" id="PS00486"/>
    </source>
</evidence>
<dbReference type="InterPro" id="IPR036187">
    <property type="entry name" value="DNA_mismatch_repair_MutS_sf"/>
</dbReference>
<dbReference type="SUPFAM" id="SSF55271">
    <property type="entry name" value="DNA repair protein MutS, domain I"/>
    <property type="match status" value="1"/>
</dbReference>
<proteinExistence type="inferred from homology"/>
<sequence length="1034" mass="116026">MLLKDIRNLTRLKLSRRQIHIPATPSPLFLEPTRAFAKPRAVQPLISSRWLQTSQRRGAKKKVTLALNDIQQGAIETVALPPQDDAEPRYPPLLQQVRNNMLKFSHCVLVTRVGGFYELYFEHADEFAPLLNLKKSKRKALRGSKRPAISMSGFPAYQLDRYLKILVQDLNKHVAISDEFLNDAPTKAKGEPQYTRRVTRIVTPGTLIDEHFMDPWENNYLLSIHVDPEVFKKEKTVKESPGSSSVSSVLNLPRTEVGLAWIDLSSGDFLTQSTDIASLPSAVARIKPREIVLDSIFQEQDHSRIVSIMQEDGHVITFQEPSQEPLTVKDWIPMLEDAVYDFDTANFTASEIAAGGSLLHYVKHQLLGSRTRLQAPVRHQPGEHMSIDKNSLKALEIRSTIRDGTYEGSLLHSLKKTVTKSGTRLLTQRLSAPSMSLSTINDRLDLVEEMIQYPQLRQDIVSLLEQTFDSLRIVTKFTYGRGDADDLMELSKTIATTSDILNTLRQHASLRNAIPIDYTMAASETQRRQCISTLERRFNLAQPLELAHRIEHAIDEEGLSEYHRIEDEAESEMSDLAQDVLGREAGEEDLKEMPKRIQPKPHMIVGSFKSATDGRDDVHIMKRDASTTLERLHNTLDAMGETKANMERELRQKMGTESLVLKWTPNLAHIAHVKGKDAARATAHYPRSLSSSKSTRSFQVPEWTQLGAQMDETRFRIRTEEQRVLGELREAVVRNLVKLRRNAAVLDELDVACAFAILAVEKNFIRPILSAEPSHTIVGGRHPVVEAGLGEQGRKFAPNDCQLGDKERIWLITGPNMAGKSTYLRQNALISILAQTGSFVPAEYAEIGLVDKVFSRVGSADNLYQDQSTFMVEMLETAQILKEATPRSFVIMDEVGRGTTPEDGIAVGYACLHHLYHVNQSRTLFATHFHALTEMTKDFEKLGCYCNDVVEEPDGKFSYVHRLRKGVNRESHALKVARVAGLPEEAIALAAKVLKQLKGATNGTAKASTNGTHLKGRVDNATIHTQRQKQAMDA</sequence>
<dbReference type="InterPro" id="IPR027417">
    <property type="entry name" value="P-loop_NTPase"/>
</dbReference>
<dbReference type="GO" id="GO:0030983">
    <property type="term" value="F:mismatched DNA binding"/>
    <property type="evidence" value="ECO:0007669"/>
    <property type="project" value="InterPro"/>
</dbReference>
<dbReference type="Pfam" id="PF01624">
    <property type="entry name" value="MutS_I"/>
    <property type="match status" value="1"/>
</dbReference>
<keyword evidence="4" id="KW-0067">ATP-binding</keyword>
<dbReference type="Pfam" id="PF05188">
    <property type="entry name" value="MutS_II"/>
    <property type="match status" value="1"/>
</dbReference>
<dbReference type="Gene3D" id="3.40.1170.10">
    <property type="entry name" value="DNA repair protein MutS, domain I"/>
    <property type="match status" value="1"/>
</dbReference>
<dbReference type="GO" id="GO:0005634">
    <property type="term" value="C:nucleus"/>
    <property type="evidence" value="ECO:0007669"/>
    <property type="project" value="TreeGrafter"/>
</dbReference>
<dbReference type="InterPro" id="IPR017261">
    <property type="entry name" value="DNA_mismatch_repair_MutS/MSH"/>
</dbReference>
<dbReference type="InterPro" id="IPR007695">
    <property type="entry name" value="DNA_mismatch_repair_MutS-lik_N"/>
</dbReference>
<dbReference type="InterPro" id="IPR007696">
    <property type="entry name" value="DNA_mismatch_repair_MutS_core"/>
</dbReference>
<dbReference type="SMART" id="SM00534">
    <property type="entry name" value="MUTSac"/>
    <property type="match status" value="1"/>
</dbReference>
<keyword evidence="3" id="KW-0227">DNA damage</keyword>
<dbReference type="Gene3D" id="1.10.1420.10">
    <property type="match status" value="3"/>
</dbReference>
<dbReference type="GO" id="GO:0043504">
    <property type="term" value="P:mitochondrial DNA repair"/>
    <property type="evidence" value="ECO:0007669"/>
    <property type="project" value="TreeGrafter"/>
</dbReference>
<evidence type="ECO:0000256" key="3">
    <source>
        <dbReference type="ARBA" id="ARBA00022763"/>
    </source>
</evidence>
<dbReference type="PROSITE" id="PS00486">
    <property type="entry name" value="DNA_MISMATCH_REPAIR_2"/>
    <property type="match status" value="1"/>
</dbReference>
<dbReference type="GO" id="GO:0140664">
    <property type="term" value="F:ATP-dependent DNA damage sensor activity"/>
    <property type="evidence" value="ECO:0007669"/>
    <property type="project" value="InterPro"/>
</dbReference>
<dbReference type="Pfam" id="PF05192">
    <property type="entry name" value="MutS_III"/>
    <property type="match status" value="1"/>
</dbReference>
<dbReference type="InterPro" id="IPR000432">
    <property type="entry name" value="DNA_mismatch_repair_MutS_C"/>
</dbReference>
<dbReference type="InterPro" id="IPR007860">
    <property type="entry name" value="DNA_mmatch_repair_MutS_con_dom"/>
</dbReference>
<evidence type="ECO:0000313" key="9">
    <source>
        <dbReference type="Proteomes" id="UP000800038"/>
    </source>
</evidence>
<dbReference type="GO" id="GO:0005739">
    <property type="term" value="C:mitochondrion"/>
    <property type="evidence" value="ECO:0007669"/>
    <property type="project" value="TreeGrafter"/>
</dbReference>
<keyword evidence="9" id="KW-1185">Reference proteome</keyword>
<dbReference type="FunFam" id="3.40.50.300:FF:001238">
    <property type="entry name" value="DNA mismatch repair protein"/>
    <property type="match status" value="1"/>
</dbReference>
<dbReference type="Gene3D" id="3.40.50.300">
    <property type="entry name" value="P-loop containing nucleotide triphosphate hydrolases"/>
    <property type="match status" value="1"/>
</dbReference>
<evidence type="ECO:0000256" key="6">
    <source>
        <dbReference type="ARBA" id="ARBA00023204"/>
    </source>
</evidence>
<gene>
    <name evidence="8" type="ORF">EJ02DRAFT_430947</name>
</gene>
<keyword evidence="5" id="KW-0238">DNA-binding</keyword>
<dbReference type="SUPFAM" id="SSF53150">
    <property type="entry name" value="DNA repair protein MutS, domain II"/>
    <property type="match status" value="1"/>
</dbReference>
<dbReference type="Gene3D" id="3.30.420.110">
    <property type="entry name" value="MutS, connector domain"/>
    <property type="match status" value="1"/>
</dbReference>
<dbReference type="FunFam" id="1.10.1420.10:FF:000036">
    <property type="entry name" value="DNA mismatch repair protein Msh1"/>
    <property type="match status" value="1"/>
</dbReference>
<evidence type="ECO:0000256" key="2">
    <source>
        <dbReference type="ARBA" id="ARBA00022741"/>
    </source>
</evidence>
<dbReference type="GO" id="GO:0006298">
    <property type="term" value="P:mismatch repair"/>
    <property type="evidence" value="ECO:0007669"/>
    <property type="project" value="InterPro"/>
</dbReference>
<accession>A0A6A5T1D1</accession>
<evidence type="ECO:0000256" key="1">
    <source>
        <dbReference type="ARBA" id="ARBA00006271"/>
    </source>
</evidence>
<dbReference type="InterPro" id="IPR016151">
    <property type="entry name" value="DNA_mismatch_repair_MutS_N"/>
</dbReference>
<dbReference type="PANTHER" id="PTHR11361">
    <property type="entry name" value="DNA MISMATCH REPAIR PROTEIN MUTS FAMILY MEMBER"/>
    <property type="match status" value="1"/>
</dbReference>
<dbReference type="SUPFAM" id="SSF48334">
    <property type="entry name" value="DNA repair protein MutS, domain III"/>
    <property type="match status" value="1"/>
</dbReference>
<dbReference type="PIRSF" id="PIRSF037677">
    <property type="entry name" value="DNA_mis_repair_Msh6"/>
    <property type="match status" value="1"/>
</dbReference>
<dbReference type="EMBL" id="ML976004">
    <property type="protein sequence ID" value="KAF1946353.1"/>
    <property type="molecule type" value="Genomic_DNA"/>
</dbReference>
<dbReference type="SMART" id="SM00533">
    <property type="entry name" value="MUTSd"/>
    <property type="match status" value="1"/>
</dbReference>
<keyword evidence="2" id="KW-0547">Nucleotide-binding</keyword>
<protein>
    <recommendedName>
        <fullName evidence="7">DNA mismatch repair proteins mutS family domain-containing protein</fullName>
    </recommendedName>
</protein>
<dbReference type="InterPro" id="IPR036678">
    <property type="entry name" value="MutS_con_dom_sf"/>
</dbReference>
<keyword evidence="6" id="KW-0234">DNA repair</keyword>
<organism evidence="8 9">
    <name type="scientific">Clathrospora elynae</name>
    <dbReference type="NCBI Taxonomy" id="706981"/>
    <lineage>
        <taxon>Eukaryota</taxon>
        <taxon>Fungi</taxon>
        <taxon>Dikarya</taxon>
        <taxon>Ascomycota</taxon>
        <taxon>Pezizomycotina</taxon>
        <taxon>Dothideomycetes</taxon>
        <taxon>Pleosporomycetidae</taxon>
        <taxon>Pleosporales</taxon>
        <taxon>Diademaceae</taxon>
        <taxon>Clathrospora</taxon>
    </lineage>
</organism>
<evidence type="ECO:0000256" key="4">
    <source>
        <dbReference type="ARBA" id="ARBA00022840"/>
    </source>
</evidence>
<dbReference type="OrthoDB" id="2534523at2759"/>
<comment type="similarity">
    <text evidence="1">Belongs to the DNA mismatch repair MutS family.</text>
</comment>
<dbReference type="AlphaFoldDB" id="A0A6A5T1D1"/>
<dbReference type="PANTHER" id="PTHR11361:SF34">
    <property type="entry name" value="DNA MISMATCH REPAIR PROTEIN MSH1, MITOCHONDRIAL"/>
    <property type="match status" value="1"/>
</dbReference>
<feature type="domain" description="DNA mismatch repair proteins mutS family" evidence="7">
    <location>
        <begin position="888"/>
        <end position="904"/>
    </location>
</feature>
<evidence type="ECO:0000313" key="8">
    <source>
        <dbReference type="EMBL" id="KAF1946353.1"/>
    </source>
</evidence>
<name>A0A6A5T1D1_9PLEO</name>
<dbReference type="Pfam" id="PF00488">
    <property type="entry name" value="MutS_V"/>
    <property type="match status" value="1"/>
</dbReference>
<dbReference type="InterPro" id="IPR045076">
    <property type="entry name" value="MutS"/>
</dbReference>
<evidence type="ECO:0000256" key="5">
    <source>
        <dbReference type="ARBA" id="ARBA00023125"/>
    </source>
</evidence>
<dbReference type="SUPFAM" id="SSF52540">
    <property type="entry name" value="P-loop containing nucleoside triphosphate hydrolases"/>
    <property type="match status" value="1"/>
</dbReference>
<dbReference type="Proteomes" id="UP000800038">
    <property type="component" value="Unassembled WGS sequence"/>
</dbReference>
<reference evidence="8" key="1">
    <citation type="journal article" date="2020" name="Stud. Mycol.">
        <title>101 Dothideomycetes genomes: a test case for predicting lifestyles and emergence of pathogens.</title>
        <authorList>
            <person name="Haridas S."/>
            <person name="Albert R."/>
            <person name="Binder M."/>
            <person name="Bloem J."/>
            <person name="Labutti K."/>
            <person name="Salamov A."/>
            <person name="Andreopoulos B."/>
            <person name="Baker S."/>
            <person name="Barry K."/>
            <person name="Bills G."/>
            <person name="Bluhm B."/>
            <person name="Cannon C."/>
            <person name="Castanera R."/>
            <person name="Culley D."/>
            <person name="Daum C."/>
            <person name="Ezra D."/>
            <person name="Gonzalez J."/>
            <person name="Henrissat B."/>
            <person name="Kuo A."/>
            <person name="Liang C."/>
            <person name="Lipzen A."/>
            <person name="Lutzoni F."/>
            <person name="Magnuson J."/>
            <person name="Mondo S."/>
            <person name="Nolan M."/>
            <person name="Ohm R."/>
            <person name="Pangilinan J."/>
            <person name="Park H.-J."/>
            <person name="Ramirez L."/>
            <person name="Alfaro M."/>
            <person name="Sun H."/>
            <person name="Tritt A."/>
            <person name="Yoshinaga Y."/>
            <person name="Zwiers L.-H."/>
            <person name="Turgeon B."/>
            <person name="Goodwin S."/>
            <person name="Spatafora J."/>
            <person name="Crous P."/>
            <person name="Grigoriev I."/>
        </authorList>
    </citation>
    <scope>NUCLEOTIDE SEQUENCE</scope>
    <source>
        <strain evidence="8">CBS 161.51</strain>
    </source>
</reference>